<dbReference type="GO" id="GO:0005886">
    <property type="term" value="C:plasma membrane"/>
    <property type="evidence" value="ECO:0007669"/>
    <property type="project" value="UniProtKB-SubCell"/>
</dbReference>
<feature type="transmembrane region" description="Helical" evidence="9">
    <location>
        <begin position="115"/>
        <end position="134"/>
    </location>
</feature>
<comment type="similarity">
    <text evidence="7">Belongs to the glycosyltransferase 87 family.</text>
</comment>
<evidence type="ECO:0000256" key="3">
    <source>
        <dbReference type="ARBA" id="ARBA00022679"/>
    </source>
</evidence>
<feature type="transmembrane region" description="Helical" evidence="9">
    <location>
        <begin position="146"/>
        <end position="165"/>
    </location>
</feature>
<evidence type="ECO:0000256" key="5">
    <source>
        <dbReference type="ARBA" id="ARBA00022989"/>
    </source>
</evidence>
<feature type="transmembrane region" description="Helical" evidence="9">
    <location>
        <begin position="91"/>
        <end position="109"/>
    </location>
</feature>
<evidence type="ECO:0000256" key="7">
    <source>
        <dbReference type="ARBA" id="ARBA00024033"/>
    </source>
</evidence>
<reference evidence="10 11" key="1">
    <citation type="submission" date="2016-12" db="EMBL/GenBank/DDBJ databases">
        <title>The draft genome sequence of Actinophytocola sp. 11-183.</title>
        <authorList>
            <person name="Wang W."/>
            <person name="Yuan L."/>
        </authorList>
    </citation>
    <scope>NUCLEOTIDE SEQUENCE [LARGE SCALE GENOMIC DNA]</scope>
    <source>
        <strain evidence="10 11">11-183</strain>
    </source>
</reference>
<dbReference type="STRING" id="1912961.BU204_25905"/>
<proteinExistence type="inferred from homology"/>
<organism evidence="10 11">
    <name type="scientific">Actinophytocola xanthii</name>
    <dbReference type="NCBI Taxonomy" id="1912961"/>
    <lineage>
        <taxon>Bacteria</taxon>
        <taxon>Bacillati</taxon>
        <taxon>Actinomycetota</taxon>
        <taxon>Actinomycetes</taxon>
        <taxon>Pseudonocardiales</taxon>
        <taxon>Pseudonocardiaceae</taxon>
    </lineage>
</organism>
<dbReference type="Pfam" id="PF09594">
    <property type="entry name" value="GT87"/>
    <property type="match status" value="1"/>
</dbReference>
<evidence type="ECO:0008006" key="12">
    <source>
        <dbReference type="Google" id="ProtNLM"/>
    </source>
</evidence>
<evidence type="ECO:0000256" key="8">
    <source>
        <dbReference type="SAM" id="MobiDB-lite"/>
    </source>
</evidence>
<name>A0A1Q8CJX5_9PSEU</name>
<evidence type="ECO:0000313" key="10">
    <source>
        <dbReference type="EMBL" id="OLF14668.1"/>
    </source>
</evidence>
<dbReference type="EMBL" id="MSIE01000051">
    <property type="protein sequence ID" value="OLF14668.1"/>
    <property type="molecule type" value="Genomic_DNA"/>
</dbReference>
<dbReference type="InterPro" id="IPR018584">
    <property type="entry name" value="GT87"/>
</dbReference>
<keyword evidence="3" id="KW-0808">Transferase</keyword>
<comment type="subcellular location">
    <subcellularLocation>
        <location evidence="1">Cell membrane</location>
        <topology evidence="1">Multi-pass membrane protein</topology>
    </subcellularLocation>
</comment>
<evidence type="ECO:0000256" key="9">
    <source>
        <dbReference type="SAM" id="Phobius"/>
    </source>
</evidence>
<keyword evidence="6 9" id="KW-0472">Membrane</keyword>
<keyword evidence="2" id="KW-1003">Cell membrane</keyword>
<keyword evidence="11" id="KW-1185">Reference proteome</keyword>
<evidence type="ECO:0000256" key="6">
    <source>
        <dbReference type="ARBA" id="ARBA00023136"/>
    </source>
</evidence>
<evidence type="ECO:0000313" key="11">
    <source>
        <dbReference type="Proteomes" id="UP000185596"/>
    </source>
</evidence>
<protein>
    <recommendedName>
        <fullName evidence="12">DUF2029 domain-containing protein</fullName>
    </recommendedName>
</protein>
<sequence length="236" mass="24739">MCSLGLVVVIRAFGVVPVDLWVYRDGGRAVLDADPLYAGPLAHGLPFTYPPWAAILFTSLALLAPAAAKLVVLIGNCALAVLAAARTLSTLGRAPVALVLVAASAAVATEAVRTTIHIGQVNLLLLAVILWDLLRPDDRRSKGVGLGLVAGIKLTPMFFVLYLVATRRFRAAITAAGTFLATVVVGFSRSYRPIPPGSGSPGRSSTPAGCTRTPPHRRTSPCTASSYDWADRRPCG</sequence>
<accession>A0A1Q8CJX5</accession>
<gene>
    <name evidence="10" type="ORF">BU204_25905</name>
</gene>
<dbReference type="GO" id="GO:0016758">
    <property type="term" value="F:hexosyltransferase activity"/>
    <property type="evidence" value="ECO:0007669"/>
    <property type="project" value="InterPro"/>
</dbReference>
<evidence type="ECO:0000256" key="2">
    <source>
        <dbReference type="ARBA" id="ARBA00022475"/>
    </source>
</evidence>
<dbReference type="Proteomes" id="UP000185596">
    <property type="component" value="Unassembled WGS sequence"/>
</dbReference>
<dbReference type="AlphaFoldDB" id="A0A1Q8CJX5"/>
<evidence type="ECO:0000256" key="1">
    <source>
        <dbReference type="ARBA" id="ARBA00004651"/>
    </source>
</evidence>
<feature type="transmembrane region" description="Helical" evidence="9">
    <location>
        <begin position="171"/>
        <end position="188"/>
    </location>
</feature>
<feature type="transmembrane region" description="Helical" evidence="9">
    <location>
        <begin position="52"/>
        <end position="84"/>
    </location>
</feature>
<keyword evidence="4 9" id="KW-0812">Transmembrane</keyword>
<evidence type="ECO:0000256" key="4">
    <source>
        <dbReference type="ARBA" id="ARBA00022692"/>
    </source>
</evidence>
<feature type="region of interest" description="Disordered" evidence="8">
    <location>
        <begin position="195"/>
        <end position="236"/>
    </location>
</feature>
<comment type="caution">
    <text evidence="10">The sequence shown here is derived from an EMBL/GenBank/DDBJ whole genome shotgun (WGS) entry which is preliminary data.</text>
</comment>
<keyword evidence="5 9" id="KW-1133">Transmembrane helix</keyword>